<organism evidence="1 2">
    <name type="scientific">Halteria grandinella</name>
    <dbReference type="NCBI Taxonomy" id="5974"/>
    <lineage>
        <taxon>Eukaryota</taxon>
        <taxon>Sar</taxon>
        <taxon>Alveolata</taxon>
        <taxon>Ciliophora</taxon>
        <taxon>Intramacronucleata</taxon>
        <taxon>Spirotrichea</taxon>
        <taxon>Stichotrichia</taxon>
        <taxon>Sporadotrichida</taxon>
        <taxon>Halteriidae</taxon>
        <taxon>Halteria</taxon>
    </lineage>
</organism>
<evidence type="ECO:0000313" key="1">
    <source>
        <dbReference type="EMBL" id="TNV71757.1"/>
    </source>
</evidence>
<dbReference type="EMBL" id="RRYP01028102">
    <property type="protein sequence ID" value="TNV71757.1"/>
    <property type="molecule type" value="Genomic_DNA"/>
</dbReference>
<reference evidence="1" key="1">
    <citation type="submission" date="2019-06" db="EMBL/GenBank/DDBJ databases">
        <authorList>
            <person name="Zheng W."/>
        </authorList>
    </citation>
    <scope>NUCLEOTIDE SEQUENCE</scope>
    <source>
        <strain evidence="1">QDHG01</strain>
    </source>
</reference>
<comment type="caution">
    <text evidence="1">The sequence shown here is derived from an EMBL/GenBank/DDBJ whole genome shotgun (WGS) entry which is preliminary data.</text>
</comment>
<gene>
    <name evidence="1" type="ORF">FGO68_gene16135</name>
</gene>
<accession>A0A8J8NBB8</accession>
<dbReference type="AlphaFoldDB" id="A0A8J8NBB8"/>
<proteinExistence type="predicted"/>
<keyword evidence="2" id="KW-1185">Reference proteome</keyword>
<evidence type="ECO:0000313" key="2">
    <source>
        <dbReference type="Proteomes" id="UP000785679"/>
    </source>
</evidence>
<sequence length="74" mass="8447">MDRADIVIIKYIPKTFNGTAFNYTCEIHPPGRPPICGDPPEPAHDPNFLQHRAHDYQGQKEKAIRADEQENDDC</sequence>
<name>A0A8J8NBB8_HALGN</name>
<protein>
    <submittedName>
        <fullName evidence="1">Uncharacterized protein</fullName>
    </submittedName>
</protein>
<dbReference type="Proteomes" id="UP000785679">
    <property type="component" value="Unassembled WGS sequence"/>
</dbReference>